<dbReference type="GO" id="GO:0061630">
    <property type="term" value="F:ubiquitin protein ligase activity"/>
    <property type="evidence" value="ECO:0007669"/>
    <property type="project" value="TreeGrafter"/>
</dbReference>
<feature type="repeat" description="RCC1" evidence="2">
    <location>
        <begin position="177"/>
        <end position="226"/>
    </location>
</feature>
<protein>
    <submittedName>
        <fullName evidence="4">RCC1/BLIP-II protein</fullName>
    </submittedName>
</protein>
<dbReference type="GO" id="GO:0005737">
    <property type="term" value="C:cytoplasm"/>
    <property type="evidence" value="ECO:0007669"/>
    <property type="project" value="TreeGrafter"/>
</dbReference>
<dbReference type="InterPro" id="IPR000408">
    <property type="entry name" value="Reg_chr_condens"/>
</dbReference>
<feature type="domain" description="RCC1-like" evidence="3">
    <location>
        <begin position="2"/>
        <end position="353"/>
    </location>
</feature>
<dbReference type="Pfam" id="PF25390">
    <property type="entry name" value="WD40_RLD"/>
    <property type="match status" value="1"/>
</dbReference>
<dbReference type="EMBL" id="KV750692">
    <property type="protein sequence ID" value="OCL03730.1"/>
    <property type="molecule type" value="Genomic_DNA"/>
</dbReference>
<gene>
    <name evidence="4" type="ORF">AOQ84DRAFT_302212</name>
</gene>
<accession>A0A8E2ERX9</accession>
<dbReference type="InterPro" id="IPR058923">
    <property type="entry name" value="RCC1-like_dom"/>
</dbReference>
<feature type="repeat" description="RCC1" evidence="2">
    <location>
        <begin position="269"/>
        <end position="306"/>
    </location>
</feature>
<reference evidence="4 5" key="1">
    <citation type="journal article" date="2016" name="Nat. Commun.">
        <title>Ectomycorrhizal ecology is imprinted in the genome of the dominant symbiotic fungus Cenococcum geophilum.</title>
        <authorList>
            <consortium name="DOE Joint Genome Institute"/>
            <person name="Peter M."/>
            <person name="Kohler A."/>
            <person name="Ohm R.A."/>
            <person name="Kuo A."/>
            <person name="Krutzmann J."/>
            <person name="Morin E."/>
            <person name="Arend M."/>
            <person name="Barry K.W."/>
            <person name="Binder M."/>
            <person name="Choi C."/>
            <person name="Clum A."/>
            <person name="Copeland A."/>
            <person name="Grisel N."/>
            <person name="Haridas S."/>
            <person name="Kipfer T."/>
            <person name="LaButti K."/>
            <person name="Lindquist E."/>
            <person name="Lipzen A."/>
            <person name="Maire R."/>
            <person name="Meier B."/>
            <person name="Mihaltcheva S."/>
            <person name="Molinier V."/>
            <person name="Murat C."/>
            <person name="Poggeler S."/>
            <person name="Quandt C.A."/>
            <person name="Sperisen C."/>
            <person name="Tritt A."/>
            <person name="Tisserant E."/>
            <person name="Crous P.W."/>
            <person name="Henrissat B."/>
            <person name="Nehls U."/>
            <person name="Egli S."/>
            <person name="Spatafora J.W."/>
            <person name="Grigoriev I.V."/>
            <person name="Martin F.M."/>
        </authorList>
    </citation>
    <scope>NUCLEOTIDE SEQUENCE [LARGE SCALE GENOMIC DNA]</scope>
    <source>
        <strain evidence="4 5">CBS 207.34</strain>
    </source>
</reference>
<dbReference type="PANTHER" id="PTHR45622:SF70">
    <property type="entry name" value="SECRETION-REGULATING GUANINE NUCLEOTIDE EXCHANGE FACTOR"/>
    <property type="match status" value="1"/>
</dbReference>
<keyword evidence="5" id="KW-1185">Reference proteome</keyword>
<feature type="repeat" description="RCC1" evidence="2">
    <location>
        <begin position="1"/>
        <end position="60"/>
    </location>
</feature>
<evidence type="ECO:0000313" key="5">
    <source>
        <dbReference type="Proteomes" id="UP000250140"/>
    </source>
</evidence>
<dbReference type="Proteomes" id="UP000250140">
    <property type="component" value="Unassembled WGS sequence"/>
</dbReference>
<dbReference type="AlphaFoldDB" id="A0A8E2ERX9"/>
<dbReference type="InterPro" id="IPR009091">
    <property type="entry name" value="RCC1/BLIP-II"/>
</dbReference>
<dbReference type="OrthoDB" id="5370059at2759"/>
<keyword evidence="1" id="KW-0677">Repeat</keyword>
<sequence length="359" mass="38142">MLFAFGSNSSGQLGIGHRDDVSVPTLCIIPPSRTEDGSCKKDEVACITAGGNHTLVQRDSGVLYGAGDNTDGRCHLIPSHKAEYPSSSPNLSNLTTFEYSTSMVKRCAATWEASAIITTRESATVILTCGAGNRGELGQGFNKTNSNGFEIVSNHMNTTPIDIAGGMSHFAAVMSNGDVYGWGSGRKGQIGEPKADCWSPRKIEGIPFRAVRVVCGRDFTYIVGSPDRGEHLILGSDKFFVRSAAPTTIPTWNSIGASWGGIYVLLESGALLSWGRNDHGQLPPRSLPELDQIAVGSEHVIALSKTGKVLAWGWGEHGNCGSLITPNNDVTGCWNEIQVQGRVLSVGAGCATSWIDVEE</sequence>
<dbReference type="PRINTS" id="PR00633">
    <property type="entry name" value="RCCNDNSATION"/>
</dbReference>
<evidence type="ECO:0000259" key="3">
    <source>
        <dbReference type="Pfam" id="PF25390"/>
    </source>
</evidence>
<name>A0A8E2ERX9_9PEZI</name>
<dbReference type="SUPFAM" id="SSF50985">
    <property type="entry name" value="RCC1/BLIP-II"/>
    <property type="match status" value="1"/>
</dbReference>
<dbReference type="PROSITE" id="PS50012">
    <property type="entry name" value="RCC1_3"/>
    <property type="match status" value="3"/>
</dbReference>
<dbReference type="Gene3D" id="2.130.10.30">
    <property type="entry name" value="Regulator of chromosome condensation 1/beta-lactamase-inhibitor protein II"/>
    <property type="match status" value="2"/>
</dbReference>
<organism evidence="4 5">
    <name type="scientific">Glonium stellatum</name>
    <dbReference type="NCBI Taxonomy" id="574774"/>
    <lineage>
        <taxon>Eukaryota</taxon>
        <taxon>Fungi</taxon>
        <taxon>Dikarya</taxon>
        <taxon>Ascomycota</taxon>
        <taxon>Pezizomycotina</taxon>
        <taxon>Dothideomycetes</taxon>
        <taxon>Pleosporomycetidae</taxon>
        <taxon>Gloniales</taxon>
        <taxon>Gloniaceae</taxon>
        <taxon>Glonium</taxon>
    </lineage>
</organism>
<evidence type="ECO:0000256" key="1">
    <source>
        <dbReference type="ARBA" id="ARBA00022737"/>
    </source>
</evidence>
<proteinExistence type="predicted"/>
<dbReference type="InterPro" id="IPR051709">
    <property type="entry name" value="Ub-ligase/GTPase-reg"/>
</dbReference>
<dbReference type="GO" id="GO:0016567">
    <property type="term" value="P:protein ubiquitination"/>
    <property type="evidence" value="ECO:0007669"/>
    <property type="project" value="TreeGrafter"/>
</dbReference>
<dbReference type="GO" id="GO:0006511">
    <property type="term" value="P:ubiquitin-dependent protein catabolic process"/>
    <property type="evidence" value="ECO:0007669"/>
    <property type="project" value="TreeGrafter"/>
</dbReference>
<evidence type="ECO:0000313" key="4">
    <source>
        <dbReference type="EMBL" id="OCL03730.1"/>
    </source>
</evidence>
<evidence type="ECO:0000256" key="2">
    <source>
        <dbReference type="PROSITE-ProRule" id="PRU00235"/>
    </source>
</evidence>
<dbReference type="PANTHER" id="PTHR45622">
    <property type="entry name" value="UBIQUITIN-PROTEIN LIGASE E3A-RELATED"/>
    <property type="match status" value="1"/>
</dbReference>